<dbReference type="Proteomes" id="UP000002277">
    <property type="component" value="Chromosome 7"/>
</dbReference>
<organism evidence="3 5">
    <name type="scientific">Pan troglodytes</name>
    <name type="common">Chimpanzee</name>
    <dbReference type="NCBI Taxonomy" id="9598"/>
    <lineage>
        <taxon>Eukaryota</taxon>
        <taxon>Metazoa</taxon>
        <taxon>Chordata</taxon>
        <taxon>Craniata</taxon>
        <taxon>Vertebrata</taxon>
        <taxon>Euteleostomi</taxon>
        <taxon>Mammalia</taxon>
        <taxon>Eutheria</taxon>
        <taxon>Euarchontoglires</taxon>
        <taxon>Primates</taxon>
        <taxon>Haplorrhini</taxon>
        <taxon>Catarrhini</taxon>
        <taxon>Hominidae</taxon>
        <taxon>Pan</taxon>
    </lineage>
</organism>
<dbReference type="Ensembl" id="ENSPTRT00000079662.1">
    <property type="protein sequence ID" value="ENSPTRP00000084015.1"/>
    <property type="gene ID" value="ENSPTRG00000052134.1"/>
</dbReference>
<name>A0A2I3RF79_PANTR</name>
<dbReference type="OMA" id="NLKHPRM"/>
<dbReference type="Bgee" id="ENSPTRG00000049115">
    <property type="expression patterns" value="Expressed in testis and 12 other cell types or tissues"/>
</dbReference>
<proteinExistence type="predicted"/>
<accession>A0A2I3RF79</accession>
<dbReference type="PANTHER" id="PTHR46674">
    <property type="entry name" value="INACTIVE PEPTIDYL-PROLYL CIS-TRANS ISOMERASE FKBP6"/>
    <property type="match status" value="1"/>
</dbReference>
<evidence type="ECO:0000313" key="4">
    <source>
        <dbReference type="Ensembl" id="ENSPTRP00000084015.1"/>
    </source>
</evidence>
<dbReference type="EMBL" id="AC200218">
    <property type="status" value="NOT_ANNOTATED_CDS"/>
    <property type="molecule type" value="Genomic_DNA"/>
</dbReference>
<dbReference type="GeneTree" id="ENSGT00940000171114"/>
<protein>
    <submittedName>
        <fullName evidence="3">Uncharacterized protein</fullName>
    </submittedName>
</protein>
<dbReference type="Ensembl" id="ENSPTRT00000088943.1">
    <property type="protein sequence ID" value="ENSPTRP00000063350.1"/>
    <property type="gene ID" value="ENSPTRG00000049115.1"/>
</dbReference>
<dbReference type="PANTHER" id="PTHR46674:SF1">
    <property type="entry name" value="INACTIVE PEPTIDYL-PROLYL CIS-TRANS ISOMERASE FKBP6"/>
    <property type="match status" value="1"/>
</dbReference>
<sequence>MGGSALNQGVLEGDDAPGQSLYERLSQRMLDISGDRGVLDIMEAWVFWVHFPYILSSILVKYSGYLEHLDRPFYSNYFRKTPRLMKLGEGKFRVGAGEEGIV</sequence>
<keyword evidence="5" id="KW-1185">Reference proteome</keyword>
<reference evidence="4 5" key="1">
    <citation type="journal article" date="2005" name="Nature">
        <title>Initial sequence of the chimpanzee genome and comparison with the human genome.</title>
        <authorList>
            <consortium name="Chimpanzee sequencing and analysis consortium"/>
        </authorList>
    </citation>
    <scope>NUCLEOTIDE SEQUENCE [LARGE SCALE GENOMIC DNA]</scope>
</reference>
<evidence type="ECO:0000313" key="3">
    <source>
        <dbReference type="Ensembl" id="ENSPTRP00000063350.1"/>
    </source>
</evidence>
<reference evidence="3" key="2">
    <citation type="submission" date="2025-05" db="UniProtKB">
        <authorList>
            <consortium name="Ensembl"/>
        </authorList>
    </citation>
    <scope>IDENTIFICATION</scope>
</reference>
<evidence type="ECO:0000313" key="5">
    <source>
        <dbReference type="Proteomes" id="UP000002277"/>
    </source>
</evidence>
<evidence type="ECO:0000256" key="1">
    <source>
        <dbReference type="ARBA" id="ARBA00022737"/>
    </source>
</evidence>
<keyword evidence="1" id="KW-0677">Repeat</keyword>
<dbReference type="InterPro" id="IPR042282">
    <property type="entry name" value="FKBP6/shu"/>
</dbReference>
<evidence type="ECO:0000256" key="2">
    <source>
        <dbReference type="ARBA" id="ARBA00022803"/>
    </source>
</evidence>
<dbReference type="AlphaFoldDB" id="A0A2I3RF79"/>
<keyword evidence="2" id="KW-0802">TPR repeat</keyword>